<proteinExistence type="predicted"/>
<name>B4PNG2_DROYA</name>
<dbReference type="SMR" id="B4PNG2"/>
<reference evidence="3 4" key="2">
    <citation type="journal article" date="2007" name="PLoS Biol.">
        <title>Principles of genome evolution in the Drosophila melanogaster species group.</title>
        <authorList>
            <person name="Ranz J.M."/>
            <person name="Maurin D."/>
            <person name="Chan Y.S."/>
            <person name="von Grotthuss M."/>
            <person name="Hillier L.W."/>
            <person name="Roote J."/>
            <person name="Ashburner M."/>
            <person name="Bergman C.M."/>
        </authorList>
    </citation>
    <scope>NUCLEOTIDE SEQUENCE [LARGE SCALE GENOMIC DNA]</scope>
    <source>
        <strain evidence="4">Tai18E2 / Tucson 14021-0261.01</strain>
    </source>
</reference>
<accession>B4PNG2</accession>
<evidence type="ECO:0000259" key="2">
    <source>
        <dbReference type="PROSITE" id="PS50191"/>
    </source>
</evidence>
<dbReference type="PANTHER" id="PTHR10174:SF213">
    <property type="entry name" value="CRAL-TRIO DOMAIN-CONTAINING PROTEIN"/>
    <property type="match status" value="1"/>
</dbReference>
<protein>
    <recommendedName>
        <fullName evidence="2">CRAL-TRIO domain-containing protein</fullName>
    </recommendedName>
</protein>
<dbReference type="InterPro" id="IPR001251">
    <property type="entry name" value="CRAL-TRIO_dom"/>
</dbReference>
<dbReference type="PROSITE" id="PS50191">
    <property type="entry name" value="CRAL_TRIO"/>
    <property type="match status" value="1"/>
</dbReference>
<evidence type="ECO:0000313" key="3">
    <source>
        <dbReference type="EMBL" id="EDW99244.2"/>
    </source>
</evidence>
<dbReference type="eggNOG" id="KOG1471">
    <property type="taxonomic scope" value="Eukaryota"/>
</dbReference>
<keyword evidence="4" id="KW-1185">Reference proteome</keyword>
<dbReference type="SUPFAM" id="SSF46938">
    <property type="entry name" value="CRAL/TRIO N-terminal domain"/>
    <property type="match status" value="1"/>
</dbReference>
<dbReference type="GO" id="GO:1902936">
    <property type="term" value="F:phosphatidylinositol bisphosphate binding"/>
    <property type="evidence" value="ECO:0007669"/>
    <property type="project" value="TreeGrafter"/>
</dbReference>
<gene>
    <name evidence="3" type="primary">Dyak\GE23308</name>
    <name evidence="3" type="synonym">dyak_GLEANR_7106</name>
    <name evidence="3" type="synonym">GE23308</name>
    <name evidence="3" type="ORF">Dyak_GE23308</name>
</gene>
<organism evidence="3 4">
    <name type="scientific">Drosophila yakuba</name>
    <name type="common">Fruit fly</name>
    <dbReference type="NCBI Taxonomy" id="7245"/>
    <lineage>
        <taxon>Eukaryota</taxon>
        <taxon>Metazoa</taxon>
        <taxon>Ecdysozoa</taxon>
        <taxon>Arthropoda</taxon>
        <taxon>Hexapoda</taxon>
        <taxon>Insecta</taxon>
        <taxon>Pterygota</taxon>
        <taxon>Neoptera</taxon>
        <taxon>Endopterygota</taxon>
        <taxon>Diptera</taxon>
        <taxon>Brachycera</taxon>
        <taxon>Muscomorpha</taxon>
        <taxon>Ephydroidea</taxon>
        <taxon>Drosophilidae</taxon>
        <taxon>Drosophila</taxon>
        <taxon>Sophophora</taxon>
    </lineage>
</organism>
<dbReference type="CDD" id="cd00170">
    <property type="entry name" value="SEC14"/>
    <property type="match status" value="1"/>
</dbReference>
<reference evidence="3 4" key="1">
    <citation type="journal article" date="2007" name="Nature">
        <title>Evolution of genes and genomes on the Drosophila phylogeny.</title>
        <authorList>
            <consortium name="Drosophila 12 Genomes Consortium"/>
            <person name="Clark A.G."/>
            <person name="Eisen M.B."/>
            <person name="Smith D.R."/>
            <person name="Bergman C.M."/>
            <person name="Oliver B."/>
            <person name="Markow T.A."/>
            <person name="Kaufman T.C."/>
            <person name="Kellis M."/>
            <person name="Gelbart W."/>
            <person name="Iyer V.N."/>
            <person name="Pollard D.A."/>
            <person name="Sackton T.B."/>
            <person name="Larracuente A.M."/>
            <person name="Singh N.D."/>
            <person name="Abad J.P."/>
            <person name="Abt D.N."/>
            <person name="Adryan B."/>
            <person name="Aguade M."/>
            <person name="Akashi H."/>
            <person name="Anderson W.W."/>
            <person name="Aquadro C.F."/>
            <person name="Ardell D.H."/>
            <person name="Arguello R."/>
            <person name="Artieri C.G."/>
            <person name="Barbash D.A."/>
            <person name="Barker D."/>
            <person name="Barsanti P."/>
            <person name="Batterham P."/>
            <person name="Batzoglou S."/>
            <person name="Begun D."/>
            <person name="Bhutkar A."/>
            <person name="Blanco E."/>
            <person name="Bosak S.A."/>
            <person name="Bradley R.K."/>
            <person name="Brand A.D."/>
            <person name="Brent M.R."/>
            <person name="Brooks A.N."/>
            <person name="Brown R.H."/>
            <person name="Butlin R.K."/>
            <person name="Caggese C."/>
            <person name="Calvi B.R."/>
            <person name="Bernardo de Carvalho A."/>
            <person name="Caspi A."/>
            <person name="Castrezana S."/>
            <person name="Celniker S.E."/>
            <person name="Chang J.L."/>
            <person name="Chapple C."/>
            <person name="Chatterji S."/>
            <person name="Chinwalla A."/>
            <person name="Civetta A."/>
            <person name="Clifton S.W."/>
            <person name="Comeron J.M."/>
            <person name="Costello J.C."/>
            <person name="Coyne J.A."/>
            <person name="Daub J."/>
            <person name="David R.G."/>
            <person name="Delcher A.L."/>
            <person name="Delehaunty K."/>
            <person name="Do C.B."/>
            <person name="Ebling H."/>
            <person name="Edwards K."/>
            <person name="Eickbush T."/>
            <person name="Evans J.D."/>
            <person name="Filipski A."/>
            <person name="Findeiss S."/>
            <person name="Freyhult E."/>
            <person name="Fulton L."/>
            <person name="Fulton R."/>
            <person name="Garcia A.C."/>
            <person name="Gardiner A."/>
            <person name="Garfield D.A."/>
            <person name="Garvin B.E."/>
            <person name="Gibson G."/>
            <person name="Gilbert D."/>
            <person name="Gnerre S."/>
            <person name="Godfrey J."/>
            <person name="Good R."/>
            <person name="Gotea V."/>
            <person name="Gravely B."/>
            <person name="Greenberg A.J."/>
            <person name="Griffiths-Jones S."/>
            <person name="Gross S."/>
            <person name="Guigo R."/>
            <person name="Gustafson E.A."/>
            <person name="Haerty W."/>
            <person name="Hahn M.W."/>
            <person name="Halligan D.L."/>
            <person name="Halpern A.L."/>
            <person name="Halter G.M."/>
            <person name="Han M.V."/>
            <person name="Heger A."/>
            <person name="Hillier L."/>
            <person name="Hinrichs A.S."/>
            <person name="Holmes I."/>
            <person name="Hoskins R.A."/>
            <person name="Hubisz M.J."/>
            <person name="Hultmark D."/>
            <person name="Huntley M.A."/>
            <person name="Jaffe D.B."/>
            <person name="Jagadeeshan S."/>
            <person name="Jeck W.R."/>
            <person name="Johnson J."/>
            <person name="Jones C.D."/>
            <person name="Jordan W.C."/>
            <person name="Karpen G.H."/>
            <person name="Kataoka E."/>
            <person name="Keightley P.D."/>
            <person name="Kheradpour P."/>
            <person name="Kirkness E.F."/>
            <person name="Koerich L.B."/>
            <person name="Kristiansen K."/>
            <person name="Kudrna D."/>
            <person name="Kulathinal R.J."/>
            <person name="Kumar S."/>
            <person name="Kwok R."/>
            <person name="Lander E."/>
            <person name="Langley C.H."/>
            <person name="Lapoint R."/>
            <person name="Lazzaro B.P."/>
            <person name="Lee S.J."/>
            <person name="Levesque L."/>
            <person name="Li R."/>
            <person name="Lin C.F."/>
            <person name="Lin M.F."/>
            <person name="Lindblad-Toh K."/>
            <person name="Llopart A."/>
            <person name="Long M."/>
            <person name="Low L."/>
            <person name="Lozovsky E."/>
            <person name="Lu J."/>
            <person name="Luo M."/>
            <person name="Machado C.A."/>
            <person name="Makalowski W."/>
            <person name="Marzo M."/>
            <person name="Matsuda M."/>
            <person name="Matzkin L."/>
            <person name="McAllister B."/>
            <person name="McBride C.S."/>
            <person name="McKernan B."/>
            <person name="McKernan K."/>
            <person name="Mendez-Lago M."/>
            <person name="Minx P."/>
            <person name="Mollenhauer M.U."/>
            <person name="Montooth K."/>
            <person name="Mount S.M."/>
            <person name="Mu X."/>
            <person name="Myers E."/>
            <person name="Negre B."/>
            <person name="Newfeld S."/>
            <person name="Nielsen R."/>
            <person name="Noor M.A."/>
            <person name="O'Grady P."/>
            <person name="Pachter L."/>
            <person name="Papaceit M."/>
            <person name="Parisi M.J."/>
            <person name="Parisi M."/>
            <person name="Parts L."/>
            <person name="Pedersen J.S."/>
            <person name="Pesole G."/>
            <person name="Phillippy A.M."/>
            <person name="Ponting C.P."/>
            <person name="Pop M."/>
            <person name="Porcelli D."/>
            <person name="Powell J.R."/>
            <person name="Prohaska S."/>
            <person name="Pruitt K."/>
            <person name="Puig M."/>
            <person name="Quesneville H."/>
            <person name="Ram K.R."/>
            <person name="Rand D."/>
            <person name="Rasmussen M.D."/>
            <person name="Reed L.K."/>
            <person name="Reenan R."/>
            <person name="Reily A."/>
            <person name="Remington K.A."/>
            <person name="Rieger T.T."/>
            <person name="Ritchie M.G."/>
            <person name="Robin C."/>
            <person name="Rogers Y.H."/>
            <person name="Rohde C."/>
            <person name="Rozas J."/>
            <person name="Rubenfield M.J."/>
            <person name="Ruiz A."/>
            <person name="Russo S."/>
            <person name="Salzberg S.L."/>
            <person name="Sanchez-Gracia A."/>
            <person name="Saranga D.J."/>
            <person name="Sato H."/>
            <person name="Schaeffer S.W."/>
            <person name="Schatz M.C."/>
            <person name="Schlenke T."/>
            <person name="Schwartz R."/>
            <person name="Segarra C."/>
            <person name="Singh R.S."/>
            <person name="Sirot L."/>
            <person name="Sirota M."/>
            <person name="Sisneros N.B."/>
            <person name="Smith C.D."/>
            <person name="Smith T.F."/>
            <person name="Spieth J."/>
            <person name="Stage D.E."/>
            <person name="Stark A."/>
            <person name="Stephan W."/>
            <person name="Strausberg R.L."/>
            <person name="Strempel S."/>
            <person name="Sturgill D."/>
            <person name="Sutton G."/>
            <person name="Sutton G.G."/>
            <person name="Tao W."/>
            <person name="Teichmann S."/>
            <person name="Tobari Y.N."/>
            <person name="Tomimura Y."/>
            <person name="Tsolas J.M."/>
            <person name="Valente V.L."/>
            <person name="Venter E."/>
            <person name="Venter J.C."/>
            <person name="Vicario S."/>
            <person name="Vieira F.G."/>
            <person name="Vilella A.J."/>
            <person name="Villasante A."/>
            <person name="Walenz B."/>
            <person name="Wang J."/>
            <person name="Wasserman M."/>
            <person name="Watts T."/>
            <person name="Wilson D."/>
            <person name="Wilson R.K."/>
            <person name="Wing R.A."/>
            <person name="Wolfner M.F."/>
            <person name="Wong A."/>
            <person name="Wong G.K."/>
            <person name="Wu C.I."/>
            <person name="Wu G."/>
            <person name="Yamamoto D."/>
            <person name="Yang H.P."/>
            <person name="Yang S.P."/>
            <person name="Yorke J.A."/>
            <person name="Yoshida K."/>
            <person name="Zdobnov E."/>
            <person name="Zhang P."/>
            <person name="Zhang Y."/>
            <person name="Zimin A.V."/>
            <person name="Baldwin J."/>
            <person name="Abdouelleil A."/>
            <person name="Abdulkadir J."/>
            <person name="Abebe A."/>
            <person name="Abera B."/>
            <person name="Abreu J."/>
            <person name="Acer S.C."/>
            <person name="Aftuck L."/>
            <person name="Alexander A."/>
            <person name="An P."/>
            <person name="Anderson E."/>
            <person name="Anderson S."/>
            <person name="Arachi H."/>
            <person name="Azer M."/>
            <person name="Bachantsang P."/>
            <person name="Barry A."/>
            <person name="Bayul T."/>
            <person name="Berlin A."/>
            <person name="Bessette D."/>
            <person name="Bloom T."/>
            <person name="Blye J."/>
            <person name="Boguslavskiy L."/>
            <person name="Bonnet C."/>
            <person name="Boukhgalter B."/>
            <person name="Bourzgui I."/>
            <person name="Brown A."/>
            <person name="Cahill P."/>
            <person name="Channer S."/>
            <person name="Cheshatsang Y."/>
            <person name="Chuda L."/>
            <person name="Citroen M."/>
            <person name="Collymore A."/>
            <person name="Cooke P."/>
            <person name="Costello M."/>
            <person name="D'Aco K."/>
            <person name="Daza R."/>
            <person name="De Haan G."/>
            <person name="DeGray S."/>
            <person name="DeMaso C."/>
            <person name="Dhargay N."/>
            <person name="Dooley K."/>
            <person name="Dooley E."/>
            <person name="Doricent M."/>
            <person name="Dorje P."/>
            <person name="Dorjee K."/>
            <person name="Dupes A."/>
            <person name="Elong R."/>
            <person name="Falk J."/>
            <person name="Farina A."/>
            <person name="Faro S."/>
            <person name="Ferguson D."/>
            <person name="Fisher S."/>
            <person name="Foley C.D."/>
            <person name="Franke A."/>
            <person name="Friedrich D."/>
            <person name="Gadbois L."/>
            <person name="Gearin G."/>
            <person name="Gearin C.R."/>
            <person name="Giannoukos G."/>
            <person name="Goode T."/>
            <person name="Graham J."/>
            <person name="Grandbois E."/>
            <person name="Grewal S."/>
            <person name="Gyaltsen K."/>
            <person name="Hafez N."/>
            <person name="Hagos B."/>
            <person name="Hall J."/>
            <person name="Henson C."/>
            <person name="Hollinger A."/>
            <person name="Honan T."/>
            <person name="Huard M.D."/>
            <person name="Hughes L."/>
            <person name="Hurhula B."/>
            <person name="Husby M.E."/>
            <person name="Kamat A."/>
            <person name="Kanga B."/>
            <person name="Kashin S."/>
            <person name="Khazanovich D."/>
            <person name="Kisner P."/>
            <person name="Lance K."/>
            <person name="Lara M."/>
            <person name="Lee W."/>
            <person name="Lennon N."/>
            <person name="Letendre F."/>
            <person name="LeVine R."/>
            <person name="Lipovsky A."/>
            <person name="Liu X."/>
            <person name="Liu J."/>
            <person name="Liu S."/>
            <person name="Lokyitsang T."/>
            <person name="Lokyitsang Y."/>
            <person name="Lubonja R."/>
            <person name="Lui A."/>
            <person name="MacDonald P."/>
            <person name="Magnisalis V."/>
            <person name="Maru K."/>
            <person name="Matthews C."/>
            <person name="McCusker W."/>
            <person name="McDonough S."/>
            <person name="Mehta T."/>
            <person name="Meldrim J."/>
            <person name="Meneus L."/>
            <person name="Mihai O."/>
            <person name="Mihalev A."/>
            <person name="Mihova T."/>
            <person name="Mittelman R."/>
            <person name="Mlenga V."/>
            <person name="Montmayeur A."/>
            <person name="Mulrain L."/>
            <person name="Navidi A."/>
            <person name="Naylor J."/>
            <person name="Negash T."/>
            <person name="Nguyen T."/>
            <person name="Nguyen N."/>
            <person name="Nicol R."/>
            <person name="Norbu C."/>
            <person name="Norbu N."/>
            <person name="Novod N."/>
            <person name="O'Neill B."/>
            <person name="Osman S."/>
            <person name="Markiewicz E."/>
            <person name="Oyono O.L."/>
            <person name="Patti C."/>
            <person name="Phunkhang P."/>
            <person name="Pierre F."/>
            <person name="Priest M."/>
            <person name="Raghuraman S."/>
            <person name="Rege F."/>
            <person name="Reyes R."/>
            <person name="Rise C."/>
            <person name="Rogov P."/>
            <person name="Ross K."/>
            <person name="Ryan E."/>
            <person name="Settipalli S."/>
            <person name="Shea T."/>
            <person name="Sherpa N."/>
            <person name="Shi L."/>
            <person name="Shih D."/>
            <person name="Sparrow T."/>
            <person name="Spaulding J."/>
            <person name="Stalker J."/>
            <person name="Stange-Thomann N."/>
            <person name="Stavropoulos S."/>
            <person name="Stone C."/>
            <person name="Strader C."/>
            <person name="Tesfaye S."/>
            <person name="Thomson T."/>
            <person name="Thoulutsang Y."/>
            <person name="Thoulutsang D."/>
            <person name="Topham K."/>
            <person name="Topping I."/>
            <person name="Tsamla T."/>
            <person name="Vassiliev H."/>
            <person name="Vo A."/>
            <person name="Wangchuk T."/>
            <person name="Wangdi T."/>
            <person name="Weiand M."/>
            <person name="Wilkinson J."/>
            <person name="Wilson A."/>
            <person name="Yadav S."/>
            <person name="Young G."/>
            <person name="Yu Q."/>
            <person name="Zembek L."/>
            <person name="Zhong D."/>
            <person name="Zimmer A."/>
            <person name="Zwirko Z."/>
            <person name="Jaffe D.B."/>
            <person name="Alvarez P."/>
            <person name="Brockman W."/>
            <person name="Butler J."/>
            <person name="Chin C."/>
            <person name="Gnerre S."/>
            <person name="Grabherr M."/>
            <person name="Kleber M."/>
            <person name="Mauceli E."/>
            <person name="MacCallum I."/>
        </authorList>
    </citation>
    <scope>NUCLEOTIDE SEQUENCE [LARGE SCALE GENOMIC DNA]</scope>
    <source>
        <strain evidence="4">Tai18E2 / Tucson 14021-0261.01</strain>
    </source>
</reference>
<dbReference type="PANTHER" id="PTHR10174">
    <property type="entry name" value="ALPHA-TOCOPHEROL TRANSFER PROTEIN-RELATED"/>
    <property type="match status" value="1"/>
</dbReference>
<evidence type="ECO:0000256" key="1">
    <source>
        <dbReference type="SAM" id="MobiDB-lite"/>
    </source>
</evidence>
<dbReference type="SMART" id="SM00516">
    <property type="entry name" value="SEC14"/>
    <property type="match status" value="1"/>
</dbReference>
<dbReference type="InterPro" id="IPR036865">
    <property type="entry name" value="CRAL-TRIO_dom_sf"/>
</dbReference>
<feature type="compositionally biased region" description="Pro residues" evidence="1">
    <location>
        <begin position="1"/>
        <end position="10"/>
    </location>
</feature>
<evidence type="ECO:0000313" key="4">
    <source>
        <dbReference type="Proteomes" id="UP000002282"/>
    </source>
</evidence>
<feature type="domain" description="CRAL-TRIO" evidence="2">
    <location>
        <begin position="161"/>
        <end position="323"/>
    </location>
</feature>
<sequence length="377" mass="43688">MFPAPTPLPKSPHSHSQSRSHPEHTELHAEFAKPTSFTCESNQLPFPFHSRVDRAQSRFGPISATIKSKSHYIQKQSTEMKEANLEDQYASFPEIKRPEVLKFLDWIHAQPHISDRFSEGEALHFFHACRCSMEVAKQVLDTNLTARTHLEEFFVNLDCERPEIRRAMRTVSIVPLTGATPEGYRVILAKLDDLNTSNYNFADVMKLYCMVFDFWMYEDGIQPGHVIVIDLKNTSLGHVARIGLLQMKKFLYYLQEAAAIRLIGFHFINIVPFMDKILALMTPFMKKELTSVLHMHSDLKEFYKFVPKEMLPKEYGGQLEETNLAKEVYYKKLLDNRKEMLEFETRHQVNEKLRPGKAKNASDLFGIEGNFKKLDID</sequence>
<dbReference type="Gene3D" id="3.40.525.10">
    <property type="entry name" value="CRAL-TRIO lipid binding domain"/>
    <property type="match status" value="1"/>
</dbReference>
<dbReference type="OrthoDB" id="6432525at2759"/>
<dbReference type="SUPFAM" id="SSF52087">
    <property type="entry name" value="CRAL/TRIO domain"/>
    <property type="match status" value="1"/>
</dbReference>
<dbReference type="InterPro" id="IPR036273">
    <property type="entry name" value="CRAL/TRIO_N_dom_sf"/>
</dbReference>
<dbReference type="Proteomes" id="UP000002282">
    <property type="component" value="Chromosome 3R"/>
</dbReference>
<dbReference type="Pfam" id="PF00650">
    <property type="entry name" value="CRAL_TRIO"/>
    <property type="match status" value="1"/>
</dbReference>
<dbReference type="AlphaFoldDB" id="B4PNG2"/>
<dbReference type="KEGG" id="dya:Dyak_GE23308"/>
<dbReference type="HOGENOM" id="CLU_046597_3_0_1"/>
<dbReference type="GO" id="GO:0016020">
    <property type="term" value="C:membrane"/>
    <property type="evidence" value="ECO:0007669"/>
    <property type="project" value="TreeGrafter"/>
</dbReference>
<dbReference type="EMBL" id="CM000160">
    <property type="protein sequence ID" value="EDW99244.2"/>
    <property type="molecule type" value="Genomic_DNA"/>
</dbReference>
<feature type="region of interest" description="Disordered" evidence="1">
    <location>
        <begin position="1"/>
        <end position="26"/>
    </location>
</feature>